<dbReference type="AlphaFoldDB" id="A0A1Y2ACU4"/>
<evidence type="ECO:0000256" key="2">
    <source>
        <dbReference type="SAM" id="SignalP"/>
    </source>
</evidence>
<dbReference type="STRING" id="1754190.A0A1Y2ACU4"/>
<comment type="caution">
    <text evidence="4">The sequence shown here is derived from an EMBL/GenBank/DDBJ whole genome shotgun (WGS) entry which is preliminary data.</text>
</comment>
<keyword evidence="2" id="KW-0732">Signal</keyword>
<sequence>MKYIKTLFFLINIFFILNANAGIIGNLADGFKNTVSNGFNNIFSVNNRFDGKNIDYGTSRKLDVYYNESTISQLKPVVIHIYGGAWVKGSKEEYANFGKLLQDNGYVGVLPNYVLYPFGQIEDMVEDVHTAILWTYNNIAKFGGDPSNITISGHSAGAHLTALTTLKANLGFKNKGEYLQPLSFVKKLVLLNGVYDFDDFSILKQLFKFEVENGVVEEAVSLLMNTQNISPTDILKKYYDLSIRNLGIPKFIFFYTSNDFIVPPTSADGLIGQIKRTTNNADVRYVYLNDMDHNTLTHGVKDDVRVYDDIYINLIQME</sequence>
<dbReference type="SUPFAM" id="SSF53474">
    <property type="entry name" value="alpha/beta-Hydrolases"/>
    <property type="match status" value="1"/>
</dbReference>
<dbReference type="GO" id="GO:0016787">
    <property type="term" value="F:hydrolase activity"/>
    <property type="evidence" value="ECO:0007669"/>
    <property type="project" value="UniProtKB-KW"/>
</dbReference>
<dbReference type="InterPro" id="IPR050300">
    <property type="entry name" value="GDXG_lipolytic_enzyme"/>
</dbReference>
<evidence type="ECO:0000259" key="3">
    <source>
        <dbReference type="Pfam" id="PF20434"/>
    </source>
</evidence>
<reference evidence="4 5" key="1">
    <citation type="submission" date="2016-08" db="EMBL/GenBank/DDBJ databases">
        <title>A Parts List for Fungal Cellulosomes Revealed by Comparative Genomics.</title>
        <authorList>
            <consortium name="DOE Joint Genome Institute"/>
            <person name="Haitjema C.H."/>
            <person name="Gilmore S.P."/>
            <person name="Henske J.K."/>
            <person name="Solomon K.V."/>
            <person name="De Groot R."/>
            <person name="Kuo A."/>
            <person name="Mondo S.J."/>
            <person name="Salamov A.A."/>
            <person name="Labutti K."/>
            <person name="Zhao Z."/>
            <person name="Chiniquy J."/>
            <person name="Barry K."/>
            <person name="Brewer H.M."/>
            <person name="Purvine S.O."/>
            <person name="Wright A.T."/>
            <person name="Boxma B."/>
            <person name="Van Alen T."/>
            <person name="Hackstein J.H."/>
            <person name="Baker S.E."/>
            <person name="Grigoriev I.V."/>
            <person name="O'Malley M.A."/>
        </authorList>
    </citation>
    <scope>NUCLEOTIDE SEQUENCE [LARGE SCALE GENOMIC DNA]</scope>
    <source>
        <strain evidence="4 5">G1</strain>
    </source>
</reference>
<evidence type="ECO:0000313" key="5">
    <source>
        <dbReference type="Proteomes" id="UP000193920"/>
    </source>
</evidence>
<dbReference type="EMBL" id="MCOG01000292">
    <property type="protein sequence ID" value="ORY20368.1"/>
    <property type="molecule type" value="Genomic_DNA"/>
</dbReference>
<feature type="domain" description="BD-FAE-like" evidence="3">
    <location>
        <begin position="62"/>
        <end position="268"/>
    </location>
</feature>
<keyword evidence="5" id="KW-1185">Reference proteome</keyword>
<dbReference type="InterPro" id="IPR029058">
    <property type="entry name" value="AB_hydrolase_fold"/>
</dbReference>
<gene>
    <name evidence="4" type="ORF">LY90DRAFT_676814</name>
</gene>
<name>A0A1Y2ACU4_9FUNG</name>
<dbReference type="PANTHER" id="PTHR48081:SF33">
    <property type="entry name" value="KYNURENINE FORMAMIDASE"/>
    <property type="match status" value="1"/>
</dbReference>
<organism evidence="4 5">
    <name type="scientific">Neocallimastix californiae</name>
    <dbReference type="NCBI Taxonomy" id="1754190"/>
    <lineage>
        <taxon>Eukaryota</taxon>
        <taxon>Fungi</taxon>
        <taxon>Fungi incertae sedis</taxon>
        <taxon>Chytridiomycota</taxon>
        <taxon>Chytridiomycota incertae sedis</taxon>
        <taxon>Neocallimastigomycetes</taxon>
        <taxon>Neocallimastigales</taxon>
        <taxon>Neocallimastigaceae</taxon>
        <taxon>Neocallimastix</taxon>
    </lineage>
</organism>
<dbReference type="Proteomes" id="UP000193920">
    <property type="component" value="Unassembled WGS sequence"/>
</dbReference>
<evidence type="ECO:0000313" key="4">
    <source>
        <dbReference type="EMBL" id="ORY20368.1"/>
    </source>
</evidence>
<proteinExistence type="predicted"/>
<dbReference type="PANTHER" id="PTHR48081">
    <property type="entry name" value="AB HYDROLASE SUPERFAMILY PROTEIN C4A8.06C"/>
    <property type="match status" value="1"/>
</dbReference>
<accession>A0A1Y2ACU4</accession>
<dbReference type="InterPro" id="IPR049492">
    <property type="entry name" value="BD-FAE-like_dom"/>
</dbReference>
<dbReference type="Pfam" id="PF20434">
    <property type="entry name" value="BD-FAE"/>
    <property type="match status" value="1"/>
</dbReference>
<evidence type="ECO:0000256" key="1">
    <source>
        <dbReference type="ARBA" id="ARBA00022801"/>
    </source>
</evidence>
<dbReference type="InterPro" id="IPR019826">
    <property type="entry name" value="Carboxylesterase_B_AS"/>
</dbReference>
<feature type="signal peptide" evidence="2">
    <location>
        <begin position="1"/>
        <end position="21"/>
    </location>
</feature>
<keyword evidence="1 4" id="KW-0378">Hydrolase</keyword>
<dbReference type="PROSITE" id="PS00122">
    <property type="entry name" value="CARBOXYLESTERASE_B_1"/>
    <property type="match status" value="1"/>
</dbReference>
<dbReference type="OrthoDB" id="6495301at2759"/>
<feature type="chain" id="PRO_5035896614" evidence="2">
    <location>
        <begin position="22"/>
        <end position="318"/>
    </location>
</feature>
<protein>
    <submittedName>
        <fullName evidence="4">Alpha/beta-hydrolase</fullName>
    </submittedName>
</protein>
<dbReference type="Gene3D" id="3.40.50.1820">
    <property type="entry name" value="alpha/beta hydrolase"/>
    <property type="match status" value="1"/>
</dbReference>